<dbReference type="PANTHER" id="PTHR23115">
    <property type="entry name" value="TRANSLATION FACTOR"/>
    <property type="match status" value="1"/>
</dbReference>
<dbReference type="GO" id="GO:0006417">
    <property type="term" value="P:regulation of translation"/>
    <property type="evidence" value="ECO:0007669"/>
    <property type="project" value="UniProtKB-KW"/>
</dbReference>
<keyword evidence="4" id="KW-0547">Nucleotide-binding</keyword>
<dbReference type="CDD" id="cd16267">
    <property type="entry name" value="HBS1-like_II"/>
    <property type="match status" value="1"/>
</dbReference>
<proteinExistence type="inferred from homology"/>
<sequence>MSRHRNVKNLELEEYDADEPVEELTDEQEEQFREAIAAVQETVEGLPVTNKEIADTVWYYYFDVEKSVNYLVKSCTARAEEKNGKDESHKKKPPKQEQKQKQTVEAQPSTKNASASLNVSMKKLNLNGKEQTGEKSKDEEETQTPRKQESSLLIDVPKIYEESQPKPVVHLVVTGHVDSGKSTMLGRIMFELGDVNTRSMQKLHNEASNQGKGSFSYAWLLDSTDEERLRGVTMDVAATSFESHKQIYEVGDAPGHKDFISGMIAGAASAEFAILVVDSSQNNYERGFLANGQTREHAYLLRALGVSELAVAVNKLDLMSWSLDRYNEIKASVSDFLIRMVGFKEENVHFIPVSAVSGVNLIEKSSSPLYTWYNGPTLIEVLDNFNPPLKAYRGPLRVSVHDTYRSVRGATISGRVESGNIQNGQVLYNVSSQEDAYVKAVMRNSDPSVSWAVAGDNVTVQLTDIEPNQISLGDILSTYSDPVKRSKSFTADIQTFDILGPILSGSTLVLHRGRTVAPVAVKIINVNGKKARHITSRKRASMQVNFLEGLYPVCTSEESPSLSRIILRRDGNTIAAGIVKTIL</sequence>
<dbReference type="OMA" id="VVQITCH"/>
<dbReference type="eggNOG" id="KOG0458">
    <property type="taxonomic scope" value="Eukaryota"/>
</dbReference>
<dbReference type="CDD" id="cd01883">
    <property type="entry name" value="EF1_alpha"/>
    <property type="match status" value="1"/>
</dbReference>
<accession>S9Q371</accession>
<name>S9Q371_SCHOY</name>
<feature type="compositionally biased region" description="Basic and acidic residues" evidence="12">
    <location>
        <begin position="131"/>
        <end position="149"/>
    </location>
</feature>
<dbReference type="HOGENOM" id="CLU_007265_3_2_1"/>
<keyword evidence="7" id="KW-0648">Protein biosynthesis</keyword>
<evidence type="ECO:0000256" key="2">
    <source>
        <dbReference type="ARBA" id="ARBA00007249"/>
    </source>
</evidence>
<evidence type="ECO:0000256" key="11">
    <source>
        <dbReference type="ARBA" id="ARBA00074866"/>
    </source>
</evidence>
<dbReference type="InterPro" id="IPR009001">
    <property type="entry name" value="Transl_elong_EF1A/Init_IF2_C"/>
</dbReference>
<protein>
    <recommendedName>
        <fullName evidence="11">Elongation factor 1 alpha-like protein</fullName>
    </recommendedName>
</protein>
<evidence type="ECO:0000256" key="8">
    <source>
        <dbReference type="ARBA" id="ARBA00023134"/>
    </source>
</evidence>
<feature type="compositionally biased region" description="Acidic residues" evidence="12">
    <location>
        <begin position="12"/>
        <end position="22"/>
    </location>
</feature>
<dbReference type="RefSeq" id="XP_013017259.1">
    <property type="nucleotide sequence ID" value="XM_013161805.1"/>
</dbReference>
<dbReference type="FunFam" id="2.40.30.10:FF:000020">
    <property type="entry name" value="Translation elongation factor EF-1"/>
    <property type="match status" value="1"/>
</dbReference>
<gene>
    <name evidence="14" type="ORF">SOCG_03317</name>
</gene>
<dbReference type="Pfam" id="PF22594">
    <property type="entry name" value="GTP-eEF1A_C"/>
    <property type="match status" value="1"/>
</dbReference>
<dbReference type="InterPro" id="IPR050100">
    <property type="entry name" value="TRAFAC_GTPase_members"/>
</dbReference>
<comment type="catalytic activity">
    <reaction evidence="9">
        <text>GTP + H2O = GDP + phosphate + H(+)</text>
        <dbReference type="Rhea" id="RHEA:19669"/>
        <dbReference type="ChEBI" id="CHEBI:15377"/>
        <dbReference type="ChEBI" id="CHEBI:15378"/>
        <dbReference type="ChEBI" id="CHEBI:37565"/>
        <dbReference type="ChEBI" id="CHEBI:43474"/>
        <dbReference type="ChEBI" id="CHEBI:58189"/>
    </reaction>
    <physiologicalReaction direction="left-to-right" evidence="9">
        <dbReference type="Rhea" id="RHEA:19670"/>
    </physiologicalReaction>
</comment>
<dbReference type="Gene3D" id="3.40.50.300">
    <property type="entry name" value="P-loop containing nucleotide triphosphate hydrolases"/>
    <property type="match status" value="1"/>
</dbReference>
<keyword evidence="15" id="KW-1185">Reference proteome</keyword>
<dbReference type="InterPro" id="IPR015033">
    <property type="entry name" value="HBS1-like_N"/>
</dbReference>
<feature type="region of interest" description="Disordered" evidence="12">
    <location>
        <begin position="79"/>
        <end position="155"/>
    </location>
</feature>
<dbReference type="GO" id="GO:0002184">
    <property type="term" value="P:cytoplasmic translational termination"/>
    <property type="evidence" value="ECO:0007669"/>
    <property type="project" value="UniProtKB-ARBA"/>
</dbReference>
<dbReference type="GO" id="GO:0003924">
    <property type="term" value="F:GTPase activity"/>
    <property type="evidence" value="ECO:0007669"/>
    <property type="project" value="InterPro"/>
</dbReference>
<evidence type="ECO:0000256" key="6">
    <source>
        <dbReference type="ARBA" id="ARBA00022845"/>
    </source>
</evidence>
<dbReference type="Gene3D" id="2.40.30.10">
    <property type="entry name" value="Translation factors"/>
    <property type="match status" value="2"/>
</dbReference>
<dbReference type="InterPro" id="IPR009000">
    <property type="entry name" value="Transl_B-barrel_sf"/>
</dbReference>
<evidence type="ECO:0000256" key="4">
    <source>
        <dbReference type="ARBA" id="ARBA00022741"/>
    </source>
</evidence>
<keyword evidence="3" id="KW-0963">Cytoplasm</keyword>
<feature type="compositionally biased region" description="Polar residues" evidence="12">
    <location>
        <begin position="103"/>
        <end position="119"/>
    </location>
</feature>
<evidence type="ECO:0000313" key="14">
    <source>
        <dbReference type="EMBL" id="EPX74103.1"/>
    </source>
</evidence>
<dbReference type="EMBL" id="KE503206">
    <property type="protein sequence ID" value="EPX74103.1"/>
    <property type="molecule type" value="Genomic_DNA"/>
</dbReference>
<dbReference type="GeneID" id="25032289"/>
<evidence type="ECO:0000256" key="9">
    <source>
        <dbReference type="ARBA" id="ARBA00049117"/>
    </source>
</evidence>
<dbReference type="GO" id="GO:0030968">
    <property type="term" value="P:endoplasmic reticulum unfolded protein response"/>
    <property type="evidence" value="ECO:0007669"/>
    <property type="project" value="EnsemblFungi"/>
</dbReference>
<dbReference type="PRINTS" id="PR00315">
    <property type="entry name" value="ELONGATNFCT"/>
</dbReference>
<comment type="similarity">
    <text evidence="2">Belongs to the TRAFAC class translation factor GTPase superfamily. Classic translation factor GTPase family. EF-Tu/EF-1A subfamily.</text>
</comment>
<dbReference type="GO" id="GO:0003746">
    <property type="term" value="F:translation elongation factor activity"/>
    <property type="evidence" value="ECO:0007669"/>
    <property type="project" value="UniProtKB-KW"/>
</dbReference>
<evidence type="ECO:0000256" key="5">
    <source>
        <dbReference type="ARBA" id="ARBA00022801"/>
    </source>
</evidence>
<dbReference type="PROSITE" id="PS51722">
    <property type="entry name" value="G_TR_2"/>
    <property type="match status" value="1"/>
</dbReference>
<evidence type="ECO:0000256" key="7">
    <source>
        <dbReference type="ARBA" id="ARBA00022917"/>
    </source>
</evidence>
<dbReference type="Pfam" id="PF08938">
    <property type="entry name" value="HBS1_N"/>
    <property type="match status" value="1"/>
</dbReference>
<dbReference type="GO" id="GO:1990533">
    <property type="term" value="C:Dom34-Hbs1 complex"/>
    <property type="evidence" value="ECO:0007669"/>
    <property type="project" value="EnsemblFungi"/>
</dbReference>
<evidence type="ECO:0000256" key="1">
    <source>
        <dbReference type="ARBA" id="ARBA00004496"/>
    </source>
</evidence>
<keyword evidence="6" id="KW-0810">Translation regulation</keyword>
<reference evidence="14 15" key="1">
    <citation type="journal article" date="2011" name="Science">
        <title>Comparative functional genomics of the fission yeasts.</title>
        <authorList>
            <person name="Rhind N."/>
            <person name="Chen Z."/>
            <person name="Yassour M."/>
            <person name="Thompson D.A."/>
            <person name="Haas B.J."/>
            <person name="Habib N."/>
            <person name="Wapinski I."/>
            <person name="Roy S."/>
            <person name="Lin M.F."/>
            <person name="Heiman D.I."/>
            <person name="Young S.K."/>
            <person name="Furuya K."/>
            <person name="Guo Y."/>
            <person name="Pidoux A."/>
            <person name="Chen H.M."/>
            <person name="Robbertse B."/>
            <person name="Goldberg J.M."/>
            <person name="Aoki K."/>
            <person name="Bayne E.H."/>
            <person name="Berlin A.M."/>
            <person name="Desjardins C.A."/>
            <person name="Dobbs E."/>
            <person name="Dukaj L."/>
            <person name="Fan L."/>
            <person name="FitzGerald M.G."/>
            <person name="French C."/>
            <person name="Gujja S."/>
            <person name="Hansen K."/>
            <person name="Keifenheim D."/>
            <person name="Levin J.Z."/>
            <person name="Mosher R.A."/>
            <person name="Mueller C.A."/>
            <person name="Pfiffner J."/>
            <person name="Priest M."/>
            <person name="Russ C."/>
            <person name="Smialowska A."/>
            <person name="Swoboda P."/>
            <person name="Sykes S.M."/>
            <person name="Vaughn M."/>
            <person name="Vengrova S."/>
            <person name="Yoder R."/>
            <person name="Zeng Q."/>
            <person name="Allshire R."/>
            <person name="Baulcombe D."/>
            <person name="Birren B.W."/>
            <person name="Brown W."/>
            <person name="Ekwall K."/>
            <person name="Kellis M."/>
            <person name="Leatherwood J."/>
            <person name="Levin H."/>
            <person name="Margalit H."/>
            <person name="Martienssen R."/>
            <person name="Nieduszynski C.A."/>
            <person name="Spatafora J.W."/>
            <person name="Friedman N."/>
            <person name="Dalgaard J.Z."/>
            <person name="Baumann P."/>
            <person name="Niki H."/>
            <person name="Regev A."/>
            <person name="Nusbaum C."/>
        </authorList>
    </citation>
    <scope>NUCLEOTIDE SEQUENCE [LARGE SCALE GENOMIC DNA]</scope>
    <source>
        <strain evidence="15">yFS286</strain>
    </source>
</reference>
<keyword evidence="5" id="KW-0378">Hydrolase</keyword>
<evidence type="ECO:0000313" key="15">
    <source>
        <dbReference type="Proteomes" id="UP000016088"/>
    </source>
</evidence>
<evidence type="ECO:0000256" key="12">
    <source>
        <dbReference type="SAM" id="MobiDB-lite"/>
    </source>
</evidence>
<dbReference type="SUPFAM" id="SSF50447">
    <property type="entry name" value="Translation proteins"/>
    <property type="match status" value="1"/>
</dbReference>
<evidence type="ECO:0000256" key="10">
    <source>
        <dbReference type="ARBA" id="ARBA00063537"/>
    </source>
</evidence>
<dbReference type="AlphaFoldDB" id="S9Q371"/>
<feature type="domain" description="Tr-type G" evidence="13">
    <location>
        <begin position="166"/>
        <end position="390"/>
    </location>
</feature>
<dbReference type="GO" id="GO:0005829">
    <property type="term" value="C:cytosol"/>
    <property type="evidence" value="ECO:0007669"/>
    <property type="project" value="GOC"/>
</dbReference>
<dbReference type="SUPFAM" id="SSF52540">
    <property type="entry name" value="P-loop containing nucleoside triphosphate hydrolases"/>
    <property type="match status" value="1"/>
</dbReference>
<comment type="subcellular location">
    <subcellularLocation>
        <location evidence="1">Cytoplasm</location>
    </subcellularLocation>
</comment>
<dbReference type="InterPro" id="IPR054696">
    <property type="entry name" value="GTP-eEF1A_C"/>
</dbReference>
<dbReference type="SUPFAM" id="SSF50465">
    <property type="entry name" value="EF-Tu/eEF-1alpha/eIF2-gamma C-terminal domain"/>
    <property type="match status" value="1"/>
</dbReference>
<keyword evidence="8" id="KW-0342">GTP-binding</keyword>
<dbReference type="Pfam" id="PF00009">
    <property type="entry name" value="GTP_EFTU"/>
    <property type="match status" value="1"/>
</dbReference>
<feature type="region of interest" description="Disordered" evidence="12">
    <location>
        <begin position="1"/>
        <end position="22"/>
    </location>
</feature>
<evidence type="ECO:0000256" key="3">
    <source>
        <dbReference type="ARBA" id="ARBA00022490"/>
    </source>
</evidence>
<feature type="compositionally biased region" description="Basic and acidic residues" evidence="12">
    <location>
        <begin position="79"/>
        <end position="102"/>
    </location>
</feature>
<keyword evidence="14" id="KW-0251">Elongation factor</keyword>
<comment type="subunit">
    <text evidence="10">Component of the Dom34-Hbs1 complex, also named Pelota-HBS1L complex, composed of dom34 and hbs1.</text>
</comment>
<dbReference type="InterPro" id="IPR000795">
    <property type="entry name" value="T_Tr_GTP-bd_dom"/>
</dbReference>
<dbReference type="GO" id="GO:0005525">
    <property type="term" value="F:GTP binding"/>
    <property type="evidence" value="ECO:0007669"/>
    <property type="project" value="UniProtKB-KW"/>
</dbReference>
<dbReference type="Proteomes" id="UP000016088">
    <property type="component" value="Unassembled WGS sequence"/>
</dbReference>
<organism evidence="14 15">
    <name type="scientific">Schizosaccharomyces octosporus (strain yFS286)</name>
    <name type="common">Fission yeast</name>
    <name type="synonym">Octosporomyces octosporus</name>
    <dbReference type="NCBI Taxonomy" id="483514"/>
    <lineage>
        <taxon>Eukaryota</taxon>
        <taxon>Fungi</taxon>
        <taxon>Dikarya</taxon>
        <taxon>Ascomycota</taxon>
        <taxon>Taphrinomycotina</taxon>
        <taxon>Schizosaccharomycetes</taxon>
        <taxon>Schizosaccharomycetales</taxon>
        <taxon>Schizosaccharomycetaceae</taxon>
        <taxon>Schizosaccharomyces</taxon>
    </lineage>
</organism>
<dbReference type="FunFam" id="3.40.50.300:FF:000204">
    <property type="entry name" value="Translation elongation factor Tu"/>
    <property type="match status" value="1"/>
</dbReference>
<evidence type="ECO:0000259" key="13">
    <source>
        <dbReference type="PROSITE" id="PS51722"/>
    </source>
</evidence>
<dbReference type="InterPro" id="IPR027417">
    <property type="entry name" value="P-loop_NTPase"/>
</dbReference>
<dbReference type="VEuPathDB" id="FungiDB:SOCG_03317"/>
<dbReference type="OrthoDB" id="342024at2759"/>